<evidence type="ECO:0008006" key="3">
    <source>
        <dbReference type="Google" id="ProtNLM"/>
    </source>
</evidence>
<evidence type="ECO:0000313" key="2">
    <source>
        <dbReference type="Proteomes" id="UP000194154"/>
    </source>
</evidence>
<gene>
    <name evidence="1" type="ORF">MCCS_02310</name>
</gene>
<dbReference type="Proteomes" id="UP000194154">
    <property type="component" value="Chromosome"/>
</dbReference>
<name>A0A1W7A8I8_9STAP</name>
<dbReference type="EMBL" id="CP021059">
    <property type="protein sequence ID" value="ARQ05901.1"/>
    <property type="molecule type" value="Genomic_DNA"/>
</dbReference>
<sequence>MTGPSLKQLHAHKQIHDTGLALAVQMTDDLIMNYKDYDEATLKQEVLAIVDFFESRIISHADAEEEAHGFYSEVVAQNPEKAESVTQLKRDHDIMRQIIAQVKHQIEQGFSTNIFDFFRSIIIVNEIHSRDEERLLLQ</sequence>
<dbReference type="GeneID" id="35294385"/>
<accession>A0A1W7A8I8</accession>
<protein>
    <recommendedName>
        <fullName evidence="3">Hemerythrin-like domain-containing protein</fullName>
    </recommendedName>
</protein>
<keyword evidence="2" id="KW-1185">Reference proteome</keyword>
<evidence type="ECO:0000313" key="1">
    <source>
        <dbReference type="EMBL" id="ARQ05901.1"/>
    </source>
</evidence>
<dbReference type="RefSeq" id="WP_086041614.1">
    <property type="nucleotide sequence ID" value="NZ_CBCRZA010000003.1"/>
</dbReference>
<organism evidence="1 2">
    <name type="scientific">Macrococcoides canis</name>
    <dbReference type="NCBI Taxonomy" id="1855823"/>
    <lineage>
        <taxon>Bacteria</taxon>
        <taxon>Bacillati</taxon>
        <taxon>Bacillota</taxon>
        <taxon>Bacilli</taxon>
        <taxon>Bacillales</taxon>
        <taxon>Staphylococcaceae</taxon>
        <taxon>Macrococcoides</taxon>
    </lineage>
</organism>
<dbReference type="KEGG" id="mcak:MCCS_02310"/>
<dbReference type="AlphaFoldDB" id="A0A1W7A8I8"/>
<proteinExistence type="predicted"/>
<reference evidence="1 2" key="1">
    <citation type="journal article" date="2017" name="Int. J. Syst. Evol. Microbiol.">
        <title>Macrococcus canis sp. nov., a skin bacterium associated with infections in dogs.</title>
        <authorList>
            <person name="Gobeli Brawand S."/>
            <person name="Cotting K."/>
            <person name="Gomez-Sanz E."/>
            <person name="Collaud A."/>
            <person name="Thomann A."/>
            <person name="Brodard I."/>
            <person name="Rodriguez-Campos S."/>
            <person name="Strauss C."/>
            <person name="Perreten V."/>
        </authorList>
    </citation>
    <scope>NUCLEOTIDE SEQUENCE [LARGE SCALE GENOMIC DNA]</scope>
    <source>
        <strain evidence="1 2">KM45013</strain>
    </source>
</reference>
<dbReference type="OrthoDB" id="2678857at2"/>